<dbReference type="Pfam" id="PF00078">
    <property type="entry name" value="RVT_1"/>
    <property type="match status" value="1"/>
</dbReference>
<dbReference type="CDD" id="cd01646">
    <property type="entry name" value="RT_Bac_retron_I"/>
    <property type="match status" value="1"/>
</dbReference>
<dbReference type="EMBL" id="BK059105">
    <property type="protein sequence ID" value="DAE30653.1"/>
    <property type="molecule type" value="Genomic_DNA"/>
</dbReference>
<dbReference type="PROSITE" id="PS50878">
    <property type="entry name" value="RT_POL"/>
    <property type="match status" value="1"/>
</dbReference>
<dbReference type="InterPro" id="IPR043502">
    <property type="entry name" value="DNA/RNA_pol_sf"/>
</dbReference>
<name>A0A8S5RHW3_9VIRU</name>
<dbReference type="InterPro" id="IPR000477">
    <property type="entry name" value="RT_dom"/>
</dbReference>
<evidence type="ECO:0000313" key="2">
    <source>
        <dbReference type="EMBL" id="DAE30653.1"/>
    </source>
</evidence>
<sequence>MKEIIYSAKGVPIGNYLSQFFANLYLTYFDHWVKEELKCKYYFRYADDIVILGNDKNYLRNVLVSIKLYLKQVLNLELKPNYQIFPVESRGIDFVGYKFYHTHVLLRKSIKMRMFRLINLYK</sequence>
<evidence type="ECO:0000259" key="1">
    <source>
        <dbReference type="PROSITE" id="PS50878"/>
    </source>
</evidence>
<proteinExistence type="predicted"/>
<protein>
    <recommendedName>
        <fullName evidence="1">Reverse transcriptase domain-containing protein</fullName>
    </recommendedName>
</protein>
<dbReference type="SUPFAM" id="SSF56672">
    <property type="entry name" value="DNA/RNA polymerases"/>
    <property type="match status" value="1"/>
</dbReference>
<accession>A0A8S5RHW3</accession>
<organism evidence="2">
    <name type="scientific">virus sp. ctML55</name>
    <dbReference type="NCBI Taxonomy" id="2827627"/>
    <lineage>
        <taxon>Viruses</taxon>
    </lineage>
</organism>
<reference evidence="2" key="1">
    <citation type="journal article" date="2021" name="Proc. Natl. Acad. Sci. U.S.A.">
        <title>A Catalog of Tens of Thousands of Viruses from Human Metagenomes Reveals Hidden Associations with Chronic Diseases.</title>
        <authorList>
            <person name="Tisza M.J."/>
            <person name="Buck C.B."/>
        </authorList>
    </citation>
    <scope>NUCLEOTIDE SEQUENCE</scope>
    <source>
        <strain evidence="2">CtML55</strain>
    </source>
</reference>
<feature type="domain" description="Reverse transcriptase" evidence="1">
    <location>
        <begin position="1"/>
        <end position="99"/>
    </location>
</feature>